<accession>A0A9X0BPP3</accession>
<dbReference type="PIRSF" id="PIRSF014899">
    <property type="entry name" value="UCP014899"/>
    <property type="match status" value="1"/>
</dbReference>
<dbReference type="PANTHER" id="PTHR35596:SF1">
    <property type="entry name" value="MICROBIAL-TYPE PARG CATALYTIC DOMAIN-CONTAINING PROTEIN"/>
    <property type="match status" value="1"/>
</dbReference>
<dbReference type="InterPro" id="IPR043472">
    <property type="entry name" value="Macro_dom-like"/>
</dbReference>
<dbReference type="InterPro" id="IPR019261">
    <property type="entry name" value="PARG_cat_microbial"/>
</dbReference>
<dbReference type="Proteomes" id="UP001147760">
    <property type="component" value="Unassembled WGS sequence"/>
</dbReference>
<reference evidence="2" key="1">
    <citation type="submission" date="2022-12" db="EMBL/GenBank/DDBJ databases">
        <authorList>
            <person name="Petersen C."/>
        </authorList>
    </citation>
    <scope>NUCLEOTIDE SEQUENCE</scope>
    <source>
        <strain evidence="2">IBT 17660</strain>
    </source>
</reference>
<comment type="caution">
    <text evidence="2">The sequence shown here is derived from an EMBL/GenBank/DDBJ whole genome shotgun (WGS) entry which is preliminary data.</text>
</comment>
<dbReference type="SUPFAM" id="SSF52949">
    <property type="entry name" value="Macro domain-like"/>
    <property type="match status" value="1"/>
</dbReference>
<dbReference type="Gene3D" id="3.40.220.10">
    <property type="entry name" value="Leucine Aminopeptidase, subunit E, domain 1"/>
    <property type="match status" value="1"/>
</dbReference>
<dbReference type="OrthoDB" id="9985428at2759"/>
<dbReference type="InterPro" id="IPR012664">
    <property type="entry name" value="CHP02452"/>
</dbReference>
<feature type="domain" description="Microbial-type PARG catalytic" evidence="1">
    <location>
        <begin position="78"/>
        <end position="175"/>
    </location>
</feature>
<proteinExistence type="predicted"/>
<gene>
    <name evidence="2" type="ORF">N7530_003567</name>
</gene>
<sequence length="308" mass="34799">MMSTIYETFTSDSNQTTGLDGEAIDPGLAKKRRLKRTTMQDVIATTKEATIKILAKTELEGTRFGYMANKWTAPALNYNSAEFPNLATVVRVVKGDTYDRALEMRDAGSENDYMPVCVLNFANAYKPGGGWLNGSRAQEEQLCYRSTLIDTLHTRFYPMKDLECLYSPNVIVFRNSVDSEYSFMSVDDKLHQNPTVSVISMAARSNPELAEGDGLTYKDKAQKYLMIAKMQLILRTAAHNSHRRLVLGAIGCGAFRHPVQKVADCWYEVLMKEEFKGWFEKIYFVIRDSPTENNLQIFSETLDGLLIA</sequence>
<keyword evidence="3" id="KW-1185">Reference proteome</keyword>
<evidence type="ECO:0000313" key="2">
    <source>
        <dbReference type="EMBL" id="KAJ5478058.1"/>
    </source>
</evidence>
<dbReference type="AlphaFoldDB" id="A0A9X0BPP3"/>
<evidence type="ECO:0000313" key="3">
    <source>
        <dbReference type="Proteomes" id="UP001147760"/>
    </source>
</evidence>
<reference evidence="2" key="2">
    <citation type="journal article" date="2023" name="IMA Fungus">
        <title>Comparative genomic study of the Penicillium genus elucidates a diverse pangenome and 15 lateral gene transfer events.</title>
        <authorList>
            <person name="Petersen C."/>
            <person name="Sorensen T."/>
            <person name="Nielsen M.R."/>
            <person name="Sondergaard T.E."/>
            <person name="Sorensen J.L."/>
            <person name="Fitzpatrick D.A."/>
            <person name="Frisvad J.C."/>
            <person name="Nielsen K.L."/>
        </authorList>
    </citation>
    <scope>NUCLEOTIDE SEQUENCE</scope>
    <source>
        <strain evidence="2">IBT 17660</strain>
    </source>
</reference>
<evidence type="ECO:0000259" key="1">
    <source>
        <dbReference type="Pfam" id="PF10021"/>
    </source>
</evidence>
<dbReference type="PANTHER" id="PTHR35596">
    <property type="entry name" value="DUF2263 DOMAIN-CONTAINING PROTEIN"/>
    <property type="match status" value="1"/>
</dbReference>
<dbReference type="Pfam" id="PF10021">
    <property type="entry name" value="PARG_cat_microb"/>
    <property type="match status" value="1"/>
</dbReference>
<name>A0A9X0BPP3_9EURO</name>
<dbReference type="NCBIfam" id="TIGR02452">
    <property type="entry name" value="TIGR02452 family protein"/>
    <property type="match status" value="1"/>
</dbReference>
<organism evidence="2 3">
    <name type="scientific">Penicillium desertorum</name>
    <dbReference type="NCBI Taxonomy" id="1303715"/>
    <lineage>
        <taxon>Eukaryota</taxon>
        <taxon>Fungi</taxon>
        <taxon>Dikarya</taxon>
        <taxon>Ascomycota</taxon>
        <taxon>Pezizomycotina</taxon>
        <taxon>Eurotiomycetes</taxon>
        <taxon>Eurotiomycetidae</taxon>
        <taxon>Eurotiales</taxon>
        <taxon>Aspergillaceae</taxon>
        <taxon>Penicillium</taxon>
    </lineage>
</organism>
<protein>
    <recommendedName>
        <fullName evidence="1">Microbial-type PARG catalytic domain-containing protein</fullName>
    </recommendedName>
</protein>
<dbReference type="EMBL" id="JAPWDO010000003">
    <property type="protein sequence ID" value="KAJ5478058.1"/>
    <property type="molecule type" value="Genomic_DNA"/>
</dbReference>